<reference evidence="8" key="1">
    <citation type="submission" date="2020-06" db="EMBL/GenBank/DDBJ databases">
        <authorList>
            <consortium name="Plant Systems Biology data submission"/>
        </authorList>
    </citation>
    <scope>NUCLEOTIDE SEQUENCE</scope>
    <source>
        <strain evidence="8">D6</strain>
    </source>
</reference>
<keyword evidence="5 7" id="KW-1133">Transmembrane helix</keyword>
<keyword evidence="9" id="KW-1185">Reference proteome</keyword>
<proteinExistence type="inferred from homology"/>
<feature type="transmembrane region" description="Helical" evidence="7">
    <location>
        <begin position="676"/>
        <end position="703"/>
    </location>
</feature>
<dbReference type="PANTHER" id="PTHR10766:SF111">
    <property type="entry name" value="TRANSMEMBRANE 9 SUPERFAMILY MEMBER 2"/>
    <property type="match status" value="1"/>
</dbReference>
<evidence type="ECO:0000256" key="5">
    <source>
        <dbReference type="ARBA" id="ARBA00022989"/>
    </source>
</evidence>
<feature type="transmembrane region" description="Helical" evidence="7">
    <location>
        <begin position="416"/>
        <end position="442"/>
    </location>
</feature>
<feature type="transmembrane region" description="Helical" evidence="7">
    <location>
        <begin position="350"/>
        <end position="374"/>
    </location>
</feature>
<evidence type="ECO:0000313" key="8">
    <source>
        <dbReference type="EMBL" id="CAB9507976.1"/>
    </source>
</evidence>
<name>A0A9N8DW92_9STRA</name>
<evidence type="ECO:0000256" key="2">
    <source>
        <dbReference type="ARBA" id="ARBA00005227"/>
    </source>
</evidence>
<dbReference type="AlphaFoldDB" id="A0A9N8DW92"/>
<dbReference type="Pfam" id="PF02990">
    <property type="entry name" value="EMP70"/>
    <property type="match status" value="1"/>
</dbReference>
<dbReference type="PANTHER" id="PTHR10766">
    <property type="entry name" value="TRANSMEMBRANE 9 SUPERFAMILY PROTEIN"/>
    <property type="match status" value="1"/>
</dbReference>
<feature type="signal peptide" evidence="7">
    <location>
        <begin position="1"/>
        <end position="20"/>
    </location>
</feature>
<gene>
    <name evidence="8" type="ORF">SEMRO_327_G118400.1</name>
</gene>
<feature type="transmembrane region" description="Helical" evidence="7">
    <location>
        <begin position="489"/>
        <end position="509"/>
    </location>
</feature>
<keyword evidence="3 7" id="KW-0812">Transmembrane</keyword>
<feature type="transmembrane region" description="Helical" evidence="7">
    <location>
        <begin position="575"/>
        <end position="598"/>
    </location>
</feature>
<evidence type="ECO:0000256" key="1">
    <source>
        <dbReference type="ARBA" id="ARBA00004141"/>
    </source>
</evidence>
<dbReference type="EMBL" id="CAICTM010000326">
    <property type="protein sequence ID" value="CAB9507976.1"/>
    <property type="molecule type" value="Genomic_DNA"/>
</dbReference>
<accession>A0A9N8DW92</accession>
<evidence type="ECO:0000313" key="9">
    <source>
        <dbReference type="Proteomes" id="UP001153069"/>
    </source>
</evidence>
<feature type="chain" id="PRO_5040543795" description="Transmembrane 9 superfamily member" evidence="7">
    <location>
        <begin position="21"/>
        <end position="714"/>
    </location>
</feature>
<keyword evidence="4 7" id="KW-0732">Signal</keyword>
<dbReference type="GO" id="GO:0016020">
    <property type="term" value="C:membrane"/>
    <property type="evidence" value="ECO:0007669"/>
    <property type="project" value="UniProtKB-SubCell"/>
</dbReference>
<evidence type="ECO:0000256" key="4">
    <source>
        <dbReference type="ARBA" id="ARBA00022729"/>
    </source>
</evidence>
<feature type="transmembrane region" description="Helical" evidence="7">
    <location>
        <begin position="448"/>
        <end position="468"/>
    </location>
</feature>
<dbReference type="Proteomes" id="UP001153069">
    <property type="component" value="Unassembled WGS sequence"/>
</dbReference>
<feature type="transmembrane region" description="Helical" evidence="7">
    <location>
        <begin position="604"/>
        <end position="632"/>
    </location>
</feature>
<dbReference type="GO" id="GO:0072657">
    <property type="term" value="P:protein localization to membrane"/>
    <property type="evidence" value="ECO:0007669"/>
    <property type="project" value="TreeGrafter"/>
</dbReference>
<sequence>MKALRLSLALLLAWSPTGWALFKKGAAKPSLKERRALAKAEAQKYQELRHQGVDEVSHTKEAALMRKYRLRKKKRKGLFLKRPADLTSILFPGVAPENFQPKEPIWAITDSVQSKKTQLPFRFYELPGCPKPEAGTAWKKNLKQRRNLGVRLQGNQLLPAPYSFKTIEDQFCTPLCQVKVAPKKTKWLKSLINRQYRVQMSLDTLPLLMRDKSMNFAVRGYPVGFKRSSDKPGAKSGEYYVYNHLKFIITYQMDRSSFDGVRITGFDVQPTSIQHDLVDGGESKVTAKTVVSSCHGTQSVANDPKRFLQLPADGEGMEIMYSYEVEWQQSDLAWADRWDVYMINVPDDGIHYYAIMNSLMVVLFLTGAIATILVRTLNRDIAGYNEQTLEDAKEESGWKLLHGDVFRPPTTYPMALSVVTGTGAQIGTACLLTLICAMVKWLNPMKKGATLTAILILYVLSGFVSGYVSSRMYKFCKGKDWKLNTIATAAALPGSLVSIFIILNIFLSFAGAATAVSFCTILALFGMWMCISTPLVFVGARYGFKEEPFSVPTKTTQIPRVVPESPCHTRPPWSLLLGGLLPFGSVCLEVFFIMNALWLHQIYYMMGFLFIVLLILTATCAEVSIVMTYLQLVEEDHRWWWKSFGNCASAGFFLFLYSLCFLASRLELVGFLPVVVYVTYMWMISVCFGLFCGSVGVLSSFWFNTKIYGAIKVD</sequence>
<comment type="caution">
    <text evidence="8">The sequence shown here is derived from an EMBL/GenBank/DDBJ whole genome shotgun (WGS) entry which is preliminary data.</text>
</comment>
<feature type="transmembrane region" description="Helical" evidence="7">
    <location>
        <begin position="515"/>
        <end position="538"/>
    </location>
</feature>
<dbReference type="GO" id="GO:0005737">
    <property type="term" value="C:cytoplasm"/>
    <property type="evidence" value="ECO:0007669"/>
    <property type="project" value="UniProtKB-ARBA"/>
</dbReference>
<comment type="subcellular location">
    <subcellularLocation>
        <location evidence="1">Membrane</location>
        <topology evidence="1">Multi-pass membrane protein</topology>
    </subcellularLocation>
</comment>
<evidence type="ECO:0000256" key="6">
    <source>
        <dbReference type="ARBA" id="ARBA00023136"/>
    </source>
</evidence>
<evidence type="ECO:0000256" key="3">
    <source>
        <dbReference type="ARBA" id="ARBA00022692"/>
    </source>
</evidence>
<organism evidence="8 9">
    <name type="scientific">Seminavis robusta</name>
    <dbReference type="NCBI Taxonomy" id="568900"/>
    <lineage>
        <taxon>Eukaryota</taxon>
        <taxon>Sar</taxon>
        <taxon>Stramenopiles</taxon>
        <taxon>Ochrophyta</taxon>
        <taxon>Bacillariophyta</taxon>
        <taxon>Bacillariophyceae</taxon>
        <taxon>Bacillariophycidae</taxon>
        <taxon>Naviculales</taxon>
        <taxon>Naviculaceae</taxon>
        <taxon>Seminavis</taxon>
    </lineage>
</organism>
<comment type="similarity">
    <text evidence="2 7">Belongs to the nonaspanin (TM9SF) (TC 9.A.2) family.</text>
</comment>
<feature type="transmembrane region" description="Helical" evidence="7">
    <location>
        <begin position="644"/>
        <end position="664"/>
    </location>
</feature>
<dbReference type="OrthoDB" id="1666796at2759"/>
<protein>
    <recommendedName>
        <fullName evidence="7">Transmembrane 9 superfamily member</fullName>
    </recommendedName>
</protein>
<keyword evidence="6 7" id="KW-0472">Membrane</keyword>
<dbReference type="InterPro" id="IPR004240">
    <property type="entry name" value="EMP70"/>
</dbReference>
<evidence type="ECO:0000256" key="7">
    <source>
        <dbReference type="RuleBase" id="RU363079"/>
    </source>
</evidence>